<dbReference type="EMBL" id="JAUTXU010000005">
    <property type="protein sequence ID" value="KAK3724457.1"/>
    <property type="molecule type" value="Genomic_DNA"/>
</dbReference>
<protein>
    <submittedName>
        <fullName evidence="1">Uncharacterized protein</fullName>
    </submittedName>
</protein>
<proteinExistence type="predicted"/>
<reference evidence="1" key="1">
    <citation type="submission" date="2023-07" db="EMBL/GenBank/DDBJ databases">
        <title>Black Yeasts Isolated from many extreme environments.</title>
        <authorList>
            <person name="Coleine C."/>
            <person name="Stajich J.E."/>
            <person name="Selbmann L."/>
        </authorList>
    </citation>
    <scope>NUCLEOTIDE SEQUENCE</scope>
    <source>
        <strain evidence="1">CCFEE 5714</strain>
    </source>
</reference>
<dbReference type="Proteomes" id="UP001281147">
    <property type="component" value="Unassembled WGS sequence"/>
</dbReference>
<accession>A0ACC3NWF7</accession>
<sequence length="431" mass="47796">MRISLLPQPLWLLLATSAFAQQIVDDLSFGYKDNVSPNGRGIPGWSVTSSNHHVQILSDRVILTPPVPGNARGALWADKPIESQSWSAEVSFRVSGQDSGSGNLQFWLAKDKNSINVDSVYTVGAFDGLALVLDQYGGRGGGFRGFLNDGTQNFRSHSSLESLAFGHCDYSYRNLGRPSTLRVSTQNGLTVSIDDRECFSSNKISLPSGYYFGLTAATADQPDSFEIHKFVVSSGGSAPTPQNTQRGPPPPQRERPQLERLNRFPGSPEAVPDRMADDIKNQEEQFADLHNRLQGLTHQIANIFGEFEQLSRKLDERHQQILGSMPGGFPTDKIESMGRRVESMERTLEQVRRDVEGKDYRDHLEQLNAAIEIVRGGITDSLSPDNIGRIMKTHGPRMGMFLLAVIAVQVVTAGAYIFYKRRRANMPKKYL</sequence>
<name>A0ACC3NWF7_9PEZI</name>
<evidence type="ECO:0000313" key="2">
    <source>
        <dbReference type="Proteomes" id="UP001281147"/>
    </source>
</evidence>
<evidence type="ECO:0000313" key="1">
    <source>
        <dbReference type="EMBL" id="KAK3724457.1"/>
    </source>
</evidence>
<gene>
    <name evidence="1" type="ORF">LTR37_001081</name>
</gene>
<organism evidence="1 2">
    <name type="scientific">Vermiconidia calcicola</name>
    <dbReference type="NCBI Taxonomy" id="1690605"/>
    <lineage>
        <taxon>Eukaryota</taxon>
        <taxon>Fungi</taxon>
        <taxon>Dikarya</taxon>
        <taxon>Ascomycota</taxon>
        <taxon>Pezizomycotina</taxon>
        <taxon>Dothideomycetes</taxon>
        <taxon>Dothideomycetidae</taxon>
        <taxon>Mycosphaerellales</taxon>
        <taxon>Extremaceae</taxon>
        <taxon>Vermiconidia</taxon>
    </lineage>
</organism>
<comment type="caution">
    <text evidence="1">The sequence shown here is derived from an EMBL/GenBank/DDBJ whole genome shotgun (WGS) entry which is preliminary data.</text>
</comment>
<keyword evidence="2" id="KW-1185">Reference proteome</keyword>